<dbReference type="AlphaFoldDB" id="A0A7J6L309"/>
<dbReference type="Gene3D" id="3.10.20.90">
    <property type="entry name" value="Phosphatidylinositol 3-kinase Catalytic Subunit, Chain A, domain 1"/>
    <property type="match status" value="1"/>
</dbReference>
<dbReference type="InterPro" id="IPR000626">
    <property type="entry name" value="Ubiquitin-like_dom"/>
</dbReference>
<accession>A0A7J6L309</accession>
<keyword evidence="3" id="KW-1185">Reference proteome</keyword>
<protein>
    <recommendedName>
        <fullName evidence="1">Ubiquitin-like domain-containing protein</fullName>
    </recommendedName>
</protein>
<dbReference type="PROSITE" id="PS50053">
    <property type="entry name" value="UBIQUITIN_2"/>
    <property type="match status" value="2"/>
</dbReference>
<feature type="domain" description="Ubiquitin-like" evidence="1">
    <location>
        <begin position="39"/>
        <end position="97"/>
    </location>
</feature>
<dbReference type="SUPFAM" id="SSF54236">
    <property type="entry name" value="Ubiquitin-like"/>
    <property type="match status" value="2"/>
</dbReference>
<evidence type="ECO:0000259" key="1">
    <source>
        <dbReference type="PROSITE" id="PS50053"/>
    </source>
</evidence>
<comment type="caution">
    <text evidence="2">The sequence shown here is derived from an EMBL/GenBank/DDBJ whole genome shotgun (WGS) entry which is preliminary data.</text>
</comment>
<gene>
    <name evidence="2" type="ORF">FOL47_010206</name>
</gene>
<dbReference type="InterPro" id="IPR050158">
    <property type="entry name" value="Ubiquitin_ubiquitin-like"/>
</dbReference>
<dbReference type="InterPro" id="IPR029071">
    <property type="entry name" value="Ubiquitin-like_domsf"/>
</dbReference>
<dbReference type="PANTHER" id="PTHR10666">
    <property type="entry name" value="UBIQUITIN"/>
    <property type="match status" value="1"/>
</dbReference>
<dbReference type="Proteomes" id="UP000591131">
    <property type="component" value="Unassembled WGS sequence"/>
</dbReference>
<evidence type="ECO:0000313" key="3">
    <source>
        <dbReference type="Proteomes" id="UP000591131"/>
    </source>
</evidence>
<name>A0A7J6L309_PERCH</name>
<proteinExistence type="predicted"/>
<organism evidence="2 3">
    <name type="scientific">Perkinsus chesapeaki</name>
    <name type="common">Clam parasite</name>
    <name type="synonym">Perkinsus andrewsi</name>
    <dbReference type="NCBI Taxonomy" id="330153"/>
    <lineage>
        <taxon>Eukaryota</taxon>
        <taxon>Sar</taxon>
        <taxon>Alveolata</taxon>
        <taxon>Perkinsozoa</taxon>
        <taxon>Perkinsea</taxon>
        <taxon>Perkinsida</taxon>
        <taxon>Perkinsidae</taxon>
        <taxon>Perkinsus</taxon>
    </lineage>
</organism>
<dbReference type="CDD" id="cd17039">
    <property type="entry name" value="Ubl_ubiquitin_like"/>
    <property type="match status" value="1"/>
</dbReference>
<reference evidence="2 3" key="1">
    <citation type="submission" date="2020-04" db="EMBL/GenBank/DDBJ databases">
        <title>Perkinsus chesapeaki whole genome sequence.</title>
        <authorList>
            <person name="Bogema D.R."/>
        </authorList>
    </citation>
    <scope>NUCLEOTIDE SEQUENCE [LARGE SCALE GENOMIC DNA]</scope>
    <source>
        <strain evidence="2">ATCC PRA-425</strain>
    </source>
</reference>
<evidence type="ECO:0000313" key="2">
    <source>
        <dbReference type="EMBL" id="KAF4653975.1"/>
    </source>
</evidence>
<dbReference type="OrthoDB" id="428577at2759"/>
<sequence length="266" mass="28981">MEQVEVLYGDKALDGDGPLSEYVTARVDVATQLRLKGYVKVFIETQAAEGFVQHVEITTTVRQLKKAVEQASGILEKYQKLLYCGVDMQDGQTLSHYFGNGSSDHYAVFLSYGDAVKVEIDGGTLGRVTLCAESSDTVAALKELLRAKSAEYKDIGLLGGDGAEMVNSRTLGSYNAAQAFVLNLTMKSPLMNVKFRNRATGSTYDLSLSISGSGKDLRDAAIKKGFADNYRSSGYYIKFNGQQVADSTLLSTYGITEGSTVEYRHY</sequence>
<feature type="domain" description="Ubiquitin-like" evidence="1">
    <location>
        <begin position="191"/>
        <end position="262"/>
    </location>
</feature>
<dbReference type="Pfam" id="PF00240">
    <property type="entry name" value="ubiquitin"/>
    <property type="match status" value="1"/>
</dbReference>
<dbReference type="EMBL" id="JAAPAO010000771">
    <property type="protein sequence ID" value="KAF4653975.1"/>
    <property type="molecule type" value="Genomic_DNA"/>
</dbReference>